<organism evidence="2 3">
    <name type="scientific">Flagellimonas maritima</name>
    <dbReference type="NCBI Taxonomy" id="1383885"/>
    <lineage>
        <taxon>Bacteria</taxon>
        <taxon>Pseudomonadati</taxon>
        <taxon>Bacteroidota</taxon>
        <taxon>Flavobacteriia</taxon>
        <taxon>Flavobacteriales</taxon>
        <taxon>Flavobacteriaceae</taxon>
        <taxon>Flagellimonas</taxon>
    </lineage>
</organism>
<evidence type="ECO:0000256" key="1">
    <source>
        <dbReference type="SAM" id="SignalP"/>
    </source>
</evidence>
<gene>
    <name evidence="2" type="ORF">HME9304_00594</name>
</gene>
<accession>A0A2Z4LPA9</accession>
<proteinExistence type="predicted"/>
<evidence type="ECO:0000313" key="3">
    <source>
        <dbReference type="Proteomes" id="UP000248536"/>
    </source>
</evidence>
<dbReference type="Pfam" id="PF13595">
    <property type="entry name" value="DUF4138"/>
    <property type="match status" value="1"/>
</dbReference>
<feature type="chain" id="PRO_5016244250" description="DUF4138 domain-containing protein" evidence="1">
    <location>
        <begin position="19"/>
        <end position="259"/>
    </location>
</feature>
<reference evidence="2 3" key="1">
    <citation type="submission" date="2018-06" db="EMBL/GenBank/DDBJ databases">
        <title>Spongiibacterium sp. HME9304 Genome sequencing and assembly.</title>
        <authorList>
            <person name="Kang H."/>
            <person name="Kim H."/>
            <person name="Joh K."/>
        </authorList>
    </citation>
    <scope>NUCLEOTIDE SEQUENCE [LARGE SCALE GENOMIC DNA]</scope>
    <source>
        <strain evidence="2 3">HME9304</strain>
    </source>
</reference>
<dbReference type="EMBL" id="CP030104">
    <property type="protein sequence ID" value="AWX43603.1"/>
    <property type="molecule type" value="Genomic_DNA"/>
</dbReference>
<name>A0A2Z4LPA9_9FLAO</name>
<sequence>MKTIIVIAITLYTNLVVAQQTLDTIYANDRKNVALFFPEPIRQGITGTSNFVFTYNREKEQYFGLLQATPGTESNLLTVTKNGQVYSYILKYKEQLSKLNYFITNKESIGSERPLILEQKPIVQPTSRLNYFKKFSNHLLKSNSGSIATKRKKGIKLQLQKMVYNASEVYLVLEIKNKSEIDFEIDYLNVYRVNGNKKRKASYQKLLIQADYKHEMPDTIKVGRSHRFAYVLPKFVLADGERLELELREKGGSRKLVAK</sequence>
<dbReference type="InterPro" id="IPR022298">
    <property type="entry name" value="Conjug_transposon_TraN"/>
</dbReference>
<keyword evidence="1" id="KW-0732">Signal</keyword>
<dbReference type="RefSeq" id="WP_112377167.1">
    <property type="nucleotide sequence ID" value="NZ_CP030104.1"/>
</dbReference>
<protein>
    <recommendedName>
        <fullName evidence="4">DUF4138 domain-containing protein</fullName>
    </recommendedName>
</protein>
<feature type="signal peptide" evidence="1">
    <location>
        <begin position="1"/>
        <end position="18"/>
    </location>
</feature>
<dbReference type="AlphaFoldDB" id="A0A2Z4LPA9"/>
<dbReference type="Proteomes" id="UP000248536">
    <property type="component" value="Chromosome"/>
</dbReference>
<evidence type="ECO:0008006" key="4">
    <source>
        <dbReference type="Google" id="ProtNLM"/>
    </source>
</evidence>
<evidence type="ECO:0000313" key="2">
    <source>
        <dbReference type="EMBL" id="AWX43603.1"/>
    </source>
</evidence>
<keyword evidence="3" id="KW-1185">Reference proteome</keyword>
<dbReference type="KEGG" id="spon:HME9304_00594"/>
<dbReference type="OrthoDB" id="1451423at2"/>